<proteinExistence type="predicted"/>
<dbReference type="AlphaFoldDB" id="U5WWC0"/>
<name>U5WWC0_MYCKA</name>
<accession>U5WWC0</accession>
<evidence type="ECO:0008006" key="4">
    <source>
        <dbReference type="Google" id="ProtNLM"/>
    </source>
</evidence>
<dbReference type="HOGENOM" id="CLU_764673_0_0_11"/>
<dbReference type="InterPro" id="IPR023840">
    <property type="entry name" value="T7SS_Rv3446c"/>
</dbReference>
<feature type="region of interest" description="Disordered" evidence="1">
    <location>
        <begin position="216"/>
        <end position="236"/>
    </location>
</feature>
<dbReference type="NCBIfam" id="TIGR03931">
    <property type="entry name" value="T7SS_Rv3446c"/>
    <property type="match status" value="1"/>
</dbReference>
<dbReference type="EMBL" id="CP006835">
    <property type="protein sequence ID" value="AGZ52340.1"/>
    <property type="molecule type" value="Genomic_DNA"/>
</dbReference>
<evidence type="ECO:0000313" key="3">
    <source>
        <dbReference type="Proteomes" id="UP000017786"/>
    </source>
</evidence>
<evidence type="ECO:0000256" key="1">
    <source>
        <dbReference type="SAM" id="MobiDB-lite"/>
    </source>
</evidence>
<protein>
    <recommendedName>
        <fullName evidence="4">Type VII secretion-associated protein</fullName>
    </recommendedName>
</protein>
<organism evidence="2 3">
    <name type="scientific">Mycobacterium kansasii ATCC 12478</name>
    <dbReference type="NCBI Taxonomy" id="557599"/>
    <lineage>
        <taxon>Bacteria</taxon>
        <taxon>Bacillati</taxon>
        <taxon>Actinomycetota</taxon>
        <taxon>Actinomycetes</taxon>
        <taxon>Mycobacteriales</taxon>
        <taxon>Mycobacteriaceae</taxon>
        <taxon>Mycobacterium</taxon>
    </lineage>
</organism>
<reference evidence="2 3" key="1">
    <citation type="submission" date="2013-10" db="EMBL/GenBank/DDBJ databases">
        <title>Genome sequence of Mycobacterium kansasii.</title>
        <authorList>
            <consortium name="McGill University Mycobacterium genome consortium"/>
            <person name="Veyrier F.J."/>
            <person name="Behr M.A."/>
        </authorList>
    </citation>
    <scope>NUCLEOTIDE SEQUENCE [LARGE SCALE GENOMIC DNA]</scope>
    <source>
        <strain evidence="2 3">ATCC 12478</strain>
    </source>
</reference>
<gene>
    <name evidence="2" type="ORF">MKAN_20075</name>
</gene>
<evidence type="ECO:0000313" key="2">
    <source>
        <dbReference type="EMBL" id="AGZ52340.1"/>
    </source>
</evidence>
<dbReference type="KEGG" id="mkn:MKAN_20075"/>
<dbReference type="Proteomes" id="UP000017786">
    <property type="component" value="Chromosome"/>
</dbReference>
<dbReference type="eggNOG" id="COG0443">
    <property type="taxonomic scope" value="Bacteria"/>
</dbReference>
<sequence length="414" mass="42374">MESGAMSTHPVVIEAGPGAIRRLCCDAGVLTDTEVRAAALDAIDDPVALVAERPVAVAALWSATLRRLACDHGHGMVVVHPSWWPVARVGVVTRAARAVAAGDLVVRPRSWLLTRAAAEVAAEVAAEAVVVEIADGLVAVVDSDVMTAVPRLAKDRVVADEVAGVVAGMTRGTGAAVVIDVPGTIAGAAALATAIAGALRGRQAVAEVDDARLSRLAKEVPEKPTGPSDGSPRVERGARAGRFAGLAAAGVALTVLVVAATAHHGATAVPVAPTTFLVEGRVALIAPAGWPTQRVIGGPGSARVQLTSPTDPEVALHITQSQVPGETLTQTVERLRRAVDAEPAGVFVDFNPSGVSAGRPSVTYRELRAGHDVWWTVLLDGGVRISIGCQSRPGAQDAVRDVCERAVRSAHAVG</sequence>